<accession>A0A284R283</accession>
<protein>
    <submittedName>
        <fullName evidence="1">Uncharacterized protein</fullName>
    </submittedName>
</protein>
<dbReference type="Proteomes" id="UP000219338">
    <property type="component" value="Unassembled WGS sequence"/>
</dbReference>
<dbReference type="EMBL" id="FUEG01000004">
    <property type="protein sequence ID" value="SJL02831.1"/>
    <property type="molecule type" value="Genomic_DNA"/>
</dbReference>
<evidence type="ECO:0000313" key="2">
    <source>
        <dbReference type="Proteomes" id="UP000219338"/>
    </source>
</evidence>
<reference evidence="2" key="1">
    <citation type="journal article" date="2017" name="Nat. Ecol. Evol.">
        <title>Genome expansion and lineage-specific genetic innovations in the forest pathogenic fungi Armillaria.</title>
        <authorList>
            <person name="Sipos G."/>
            <person name="Prasanna A.N."/>
            <person name="Walter M.C."/>
            <person name="O'Connor E."/>
            <person name="Balint B."/>
            <person name="Krizsan K."/>
            <person name="Kiss B."/>
            <person name="Hess J."/>
            <person name="Varga T."/>
            <person name="Slot J."/>
            <person name="Riley R."/>
            <person name="Boka B."/>
            <person name="Rigling D."/>
            <person name="Barry K."/>
            <person name="Lee J."/>
            <person name="Mihaltcheva S."/>
            <person name="LaButti K."/>
            <person name="Lipzen A."/>
            <person name="Waldron R."/>
            <person name="Moloney N.M."/>
            <person name="Sperisen C."/>
            <person name="Kredics L."/>
            <person name="Vagvoelgyi C."/>
            <person name="Patrignani A."/>
            <person name="Fitzpatrick D."/>
            <person name="Nagy I."/>
            <person name="Doyle S."/>
            <person name="Anderson J.B."/>
            <person name="Grigoriev I.V."/>
            <person name="Gueldener U."/>
            <person name="Muensterkoetter M."/>
            <person name="Nagy L.G."/>
        </authorList>
    </citation>
    <scope>NUCLEOTIDE SEQUENCE [LARGE SCALE GENOMIC DNA]</scope>
    <source>
        <strain evidence="2">C18/9</strain>
    </source>
</reference>
<evidence type="ECO:0000313" key="1">
    <source>
        <dbReference type="EMBL" id="SJL02831.1"/>
    </source>
</evidence>
<dbReference type="AlphaFoldDB" id="A0A284R283"/>
<keyword evidence="2" id="KW-1185">Reference proteome</keyword>
<proteinExistence type="predicted"/>
<sequence>MTEFHHSLDSPGNKKPLFPQLWLPTIQKASSGAHPRDHDELAHRGHCRQSSCTTLVCLDSFDAVFPIDLVLLSSRRLLAWPISNPISLLGHILFIIASPISLFAPLQHLHTPL</sequence>
<gene>
    <name evidence="1" type="ORF">ARMOST_06169</name>
</gene>
<organism evidence="1 2">
    <name type="scientific">Armillaria ostoyae</name>
    <name type="common">Armillaria root rot fungus</name>
    <dbReference type="NCBI Taxonomy" id="47428"/>
    <lineage>
        <taxon>Eukaryota</taxon>
        <taxon>Fungi</taxon>
        <taxon>Dikarya</taxon>
        <taxon>Basidiomycota</taxon>
        <taxon>Agaricomycotina</taxon>
        <taxon>Agaricomycetes</taxon>
        <taxon>Agaricomycetidae</taxon>
        <taxon>Agaricales</taxon>
        <taxon>Marasmiineae</taxon>
        <taxon>Physalacriaceae</taxon>
        <taxon>Armillaria</taxon>
    </lineage>
</organism>
<name>A0A284R283_ARMOS</name>